<evidence type="ECO:0000313" key="2">
    <source>
        <dbReference type="EMBL" id="PAE90049.1"/>
    </source>
</evidence>
<feature type="domain" description="EAL" evidence="1">
    <location>
        <begin position="40"/>
        <end position="292"/>
    </location>
</feature>
<dbReference type="PANTHER" id="PTHR33121">
    <property type="entry name" value="CYCLIC DI-GMP PHOSPHODIESTERASE PDEF"/>
    <property type="match status" value="1"/>
</dbReference>
<dbReference type="OMA" id="GHSNFDR"/>
<dbReference type="SMART" id="SM00052">
    <property type="entry name" value="EAL"/>
    <property type="match status" value="1"/>
</dbReference>
<dbReference type="Pfam" id="PF10388">
    <property type="entry name" value="YkuI_C"/>
    <property type="match status" value="1"/>
</dbReference>
<dbReference type="Gene3D" id="3.20.20.450">
    <property type="entry name" value="EAL domain"/>
    <property type="match status" value="1"/>
</dbReference>
<organism evidence="2 3">
    <name type="scientific">Shouchella clausii</name>
    <name type="common">Alkalihalobacillus clausii</name>
    <dbReference type="NCBI Taxonomy" id="79880"/>
    <lineage>
        <taxon>Bacteria</taxon>
        <taxon>Bacillati</taxon>
        <taxon>Bacillota</taxon>
        <taxon>Bacilli</taxon>
        <taxon>Bacillales</taxon>
        <taxon>Bacillaceae</taxon>
        <taxon>Shouchella</taxon>
    </lineage>
</organism>
<dbReference type="Gene3D" id="3.30.450.20">
    <property type="entry name" value="PAS domain"/>
    <property type="match status" value="1"/>
</dbReference>
<dbReference type="Proteomes" id="UP000216207">
    <property type="component" value="Unassembled WGS sequence"/>
</dbReference>
<protein>
    <submittedName>
        <fullName evidence="2">Diguanylate phosphodiesterase</fullName>
    </submittedName>
</protein>
<dbReference type="InterPro" id="IPR050706">
    <property type="entry name" value="Cyclic-di-GMP_PDE-like"/>
</dbReference>
<dbReference type="Pfam" id="PF00563">
    <property type="entry name" value="EAL"/>
    <property type="match status" value="1"/>
</dbReference>
<proteinExistence type="predicted"/>
<sequence>MWPFVARGKAQPYSKTYETVSEKDISAYLNDKSMVQWVGEVIPLDPLDIMMNKNRVIPFFLPIVSADKQQVVGYEVQPYWMEANERIKLNWFFEDRSIPSEYRLELEDDLQKKAIDLYTAENGKKMLYFNYDVRLLKKQAGQMLLDRLEAMQQLGIPLKRIIVNIVCEQSVEELLEVKHTMVYMQSLGVQLAVNADYSAANQLELFTKLKPNVICVNCSFLEENLLPGMYRDVHQPLALFARKIGATLLFQGVETFAQFNYAWRSGGRYYQGPYFQQATKGFVDENSFKDKLKKDMHHFIHYEREKMKAQFTLSNQLSQTLKQAMKDLKQDQGYDEIVLNVAKALNAYTFRVYICDEDGIQQSANAEKDAEGNWLLLKESRAKNWSWRPYFLENIVRMNVEKKGILSDLYTDIERDEQIRTYSYPLNDKLYVFVDIPYAFLFEQNGLL</sequence>
<name>A0A268P3F8_SHOCL</name>
<dbReference type="InterPro" id="IPR018842">
    <property type="entry name" value="YkuI_C"/>
</dbReference>
<dbReference type="AlphaFoldDB" id="A0A268P3F8"/>
<reference evidence="2 3" key="1">
    <citation type="submission" date="2017-07" db="EMBL/GenBank/DDBJ databases">
        <title>Isolation and whole genome analysis of endospore-forming bacteria from heroin.</title>
        <authorList>
            <person name="Kalinowski J."/>
            <person name="Ahrens B."/>
            <person name="Al-Dilaimi A."/>
            <person name="Winkler A."/>
            <person name="Wibberg D."/>
            <person name="Schleenbecker U."/>
            <person name="Ruckert C."/>
            <person name="Wolfel R."/>
            <person name="Grass G."/>
        </authorList>
    </citation>
    <scope>NUCLEOTIDE SEQUENCE [LARGE SCALE GENOMIC DNA]</scope>
    <source>
        <strain evidence="2 3">7539</strain>
    </source>
</reference>
<dbReference type="EMBL" id="NPCC01000005">
    <property type="protein sequence ID" value="PAE90049.1"/>
    <property type="molecule type" value="Genomic_DNA"/>
</dbReference>
<dbReference type="PANTHER" id="PTHR33121:SF82">
    <property type="entry name" value="SIGNAL TRANSDUCTION PROTEIN CONTAINING A EAL DOMAIN"/>
    <property type="match status" value="1"/>
</dbReference>
<comment type="caution">
    <text evidence="2">The sequence shown here is derived from an EMBL/GenBank/DDBJ whole genome shotgun (WGS) entry which is preliminary data.</text>
</comment>
<evidence type="ECO:0000259" key="1">
    <source>
        <dbReference type="PROSITE" id="PS50883"/>
    </source>
</evidence>
<dbReference type="SUPFAM" id="SSF141868">
    <property type="entry name" value="EAL domain-like"/>
    <property type="match status" value="1"/>
</dbReference>
<dbReference type="Gene3D" id="1.20.5.170">
    <property type="match status" value="1"/>
</dbReference>
<dbReference type="InterPro" id="IPR001633">
    <property type="entry name" value="EAL_dom"/>
</dbReference>
<dbReference type="InterPro" id="IPR035919">
    <property type="entry name" value="EAL_sf"/>
</dbReference>
<dbReference type="GO" id="GO:0071111">
    <property type="term" value="F:cyclic-guanylate-specific phosphodiesterase activity"/>
    <property type="evidence" value="ECO:0007669"/>
    <property type="project" value="InterPro"/>
</dbReference>
<accession>A0A268P3F8</accession>
<gene>
    <name evidence="2" type="ORF">CHH72_03435</name>
</gene>
<dbReference type="InterPro" id="IPR029151">
    <property type="entry name" value="Sensor-like_sf"/>
</dbReference>
<dbReference type="PROSITE" id="PS50883">
    <property type="entry name" value="EAL"/>
    <property type="match status" value="1"/>
</dbReference>
<evidence type="ECO:0000313" key="3">
    <source>
        <dbReference type="Proteomes" id="UP000216207"/>
    </source>
</evidence>
<dbReference type="SUPFAM" id="SSF103190">
    <property type="entry name" value="Sensory domain-like"/>
    <property type="match status" value="1"/>
</dbReference>